<keyword evidence="5" id="KW-0732">Signal</keyword>
<comment type="similarity">
    <text evidence="1">Belongs to the peptidase S33 family.</text>
</comment>
<gene>
    <name evidence="7" type="ORF">EXIGLDRAFT_758027</name>
</gene>
<dbReference type="AlphaFoldDB" id="A0A165QJ57"/>
<feature type="signal peptide" evidence="5">
    <location>
        <begin position="1"/>
        <end position="20"/>
    </location>
</feature>
<feature type="active site" description="Proton donor" evidence="4">
    <location>
        <position position="329"/>
    </location>
</feature>
<evidence type="ECO:0000313" key="8">
    <source>
        <dbReference type="Proteomes" id="UP000077266"/>
    </source>
</evidence>
<evidence type="ECO:0000256" key="5">
    <source>
        <dbReference type="SAM" id="SignalP"/>
    </source>
</evidence>
<keyword evidence="8" id="KW-1185">Reference proteome</keyword>
<evidence type="ECO:0000256" key="4">
    <source>
        <dbReference type="PIRSR" id="PIRSR001112-1"/>
    </source>
</evidence>
<feature type="domain" description="Epoxide hydrolase N-terminal" evidence="6">
    <location>
        <begin position="21"/>
        <end position="125"/>
    </location>
</feature>
<dbReference type="InterPro" id="IPR010497">
    <property type="entry name" value="Epoxide_hydro_N"/>
</dbReference>
<dbReference type="Proteomes" id="UP000077266">
    <property type="component" value="Unassembled WGS sequence"/>
</dbReference>
<dbReference type="PANTHER" id="PTHR21661:SF35">
    <property type="entry name" value="EPOXIDE HYDROLASE"/>
    <property type="match status" value="1"/>
</dbReference>
<dbReference type="PIRSF" id="PIRSF001112">
    <property type="entry name" value="Epoxide_hydrolase"/>
    <property type="match status" value="1"/>
</dbReference>
<dbReference type="OrthoDB" id="7130006at2759"/>
<evidence type="ECO:0000259" key="6">
    <source>
        <dbReference type="Pfam" id="PF06441"/>
    </source>
</evidence>
<dbReference type="PANTHER" id="PTHR21661">
    <property type="entry name" value="EPOXIDE HYDROLASE 1-RELATED"/>
    <property type="match status" value="1"/>
</dbReference>
<dbReference type="InterPro" id="IPR029058">
    <property type="entry name" value="AB_hydrolase_fold"/>
</dbReference>
<dbReference type="InterPro" id="IPR016292">
    <property type="entry name" value="Epoxide_hydrolase"/>
</dbReference>
<name>A0A165QJ57_EXIGL</name>
<sequence length="409" mass="45546">MLSQLLLAVVTGACLAQAYTVKPFKVSLSAEVPWLKTQLAKSRLPTKPIPGADNDDWGVSLSTLQTLRKEWLAFDWSAEEKRLNSYRHYTTVINNSTVHFVHEKSSHPDAIPILITHGWPGSFDEYLPVVRPLLESATATLSNGATKKVSFDVVLPSIPGFVFSGAPSSAKGWDMEQTAGYWNTLMVDVLGYKHGYAVAGSDWGGGIAWHTYDLYPTVRAAYLNFFPTRPTTPEQVIADNQTLTPFEQYGVERTANWTATGNGYFVEQGTKPNTIGLALFDNPVGQLAWISEKFLQWTDPTGDMTHRDVLTGVSLYYLTRSIHSSVFQYAYNPAGFAPNVRKANNPAPMGYGNFKWDVGNWPRYVAAQLGNLVFYRQHEKGGHFPGLDNPGDYVQDVRDFLAEHFTFSE</sequence>
<protein>
    <submittedName>
        <fullName evidence="7">Alpha/beta-hydrolase</fullName>
    </submittedName>
</protein>
<dbReference type="Gene3D" id="3.40.50.1820">
    <property type="entry name" value="alpha/beta hydrolase"/>
    <property type="match status" value="1"/>
</dbReference>
<dbReference type="InterPro" id="IPR000639">
    <property type="entry name" value="Epox_hydrolase-like"/>
</dbReference>
<keyword evidence="2" id="KW-0058">Aromatic hydrocarbons catabolism</keyword>
<feature type="chain" id="PRO_5007865003" evidence="5">
    <location>
        <begin position="21"/>
        <end position="409"/>
    </location>
</feature>
<evidence type="ECO:0000256" key="2">
    <source>
        <dbReference type="ARBA" id="ARBA00022797"/>
    </source>
</evidence>
<reference evidence="7 8" key="1">
    <citation type="journal article" date="2016" name="Mol. Biol. Evol.">
        <title>Comparative Genomics of Early-Diverging Mushroom-Forming Fungi Provides Insights into the Origins of Lignocellulose Decay Capabilities.</title>
        <authorList>
            <person name="Nagy L.G."/>
            <person name="Riley R."/>
            <person name="Tritt A."/>
            <person name="Adam C."/>
            <person name="Daum C."/>
            <person name="Floudas D."/>
            <person name="Sun H."/>
            <person name="Yadav J.S."/>
            <person name="Pangilinan J."/>
            <person name="Larsson K.H."/>
            <person name="Matsuura K."/>
            <person name="Barry K."/>
            <person name="Labutti K."/>
            <person name="Kuo R."/>
            <person name="Ohm R.A."/>
            <person name="Bhattacharya S.S."/>
            <person name="Shirouzu T."/>
            <person name="Yoshinaga Y."/>
            <person name="Martin F.M."/>
            <person name="Grigoriev I.V."/>
            <person name="Hibbett D.S."/>
        </authorList>
    </citation>
    <scope>NUCLEOTIDE SEQUENCE [LARGE SCALE GENOMIC DNA]</scope>
    <source>
        <strain evidence="7 8">HHB12029</strain>
    </source>
</reference>
<dbReference type="GO" id="GO:0004301">
    <property type="term" value="F:epoxide hydrolase activity"/>
    <property type="evidence" value="ECO:0007669"/>
    <property type="project" value="TreeGrafter"/>
</dbReference>
<dbReference type="STRING" id="1314781.A0A165QJ57"/>
<accession>A0A165QJ57</accession>
<feature type="active site" description="Nucleophile" evidence="4">
    <location>
        <position position="202"/>
    </location>
</feature>
<feature type="active site" description="Proton acceptor" evidence="4">
    <location>
        <position position="383"/>
    </location>
</feature>
<evidence type="ECO:0000313" key="7">
    <source>
        <dbReference type="EMBL" id="KZW03697.1"/>
    </source>
</evidence>
<organism evidence="7 8">
    <name type="scientific">Exidia glandulosa HHB12029</name>
    <dbReference type="NCBI Taxonomy" id="1314781"/>
    <lineage>
        <taxon>Eukaryota</taxon>
        <taxon>Fungi</taxon>
        <taxon>Dikarya</taxon>
        <taxon>Basidiomycota</taxon>
        <taxon>Agaricomycotina</taxon>
        <taxon>Agaricomycetes</taxon>
        <taxon>Auriculariales</taxon>
        <taxon>Exidiaceae</taxon>
        <taxon>Exidia</taxon>
    </lineage>
</organism>
<dbReference type="SUPFAM" id="SSF53474">
    <property type="entry name" value="alpha/beta-Hydrolases"/>
    <property type="match status" value="1"/>
</dbReference>
<dbReference type="InParanoid" id="A0A165QJ57"/>
<dbReference type="GO" id="GO:0097176">
    <property type="term" value="P:epoxide metabolic process"/>
    <property type="evidence" value="ECO:0007669"/>
    <property type="project" value="TreeGrafter"/>
</dbReference>
<evidence type="ECO:0000256" key="1">
    <source>
        <dbReference type="ARBA" id="ARBA00010088"/>
    </source>
</evidence>
<dbReference type="Pfam" id="PF06441">
    <property type="entry name" value="EHN"/>
    <property type="match status" value="1"/>
</dbReference>
<evidence type="ECO:0000256" key="3">
    <source>
        <dbReference type="ARBA" id="ARBA00022801"/>
    </source>
</evidence>
<dbReference type="EMBL" id="KV425882">
    <property type="protein sequence ID" value="KZW03697.1"/>
    <property type="molecule type" value="Genomic_DNA"/>
</dbReference>
<dbReference type="PRINTS" id="PR00412">
    <property type="entry name" value="EPOXHYDRLASE"/>
</dbReference>
<keyword evidence="3 7" id="KW-0378">Hydrolase</keyword>
<proteinExistence type="inferred from homology"/>